<reference evidence="4 5" key="1">
    <citation type="submission" date="2016-10" db="EMBL/GenBank/DDBJ databases">
        <authorList>
            <person name="de Groot N.N."/>
        </authorList>
    </citation>
    <scope>NUCLEOTIDE SEQUENCE [LARGE SCALE GENOMIC DNA]</scope>
    <source>
        <strain evidence="4 5">DSM 29316</strain>
    </source>
</reference>
<proteinExistence type="predicted"/>
<keyword evidence="5" id="KW-1185">Reference proteome</keyword>
<name>A0A1I0YLU4_9RHOB</name>
<keyword evidence="2" id="KW-0732">Signal</keyword>
<dbReference type="NCBIfam" id="TIGR03370">
    <property type="entry name" value="VPLPA-CTERM"/>
    <property type="match status" value="1"/>
</dbReference>
<dbReference type="Pfam" id="PF07589">
    <property type="entry name" value="PEP-CTERM"/>
    <property type="match status" value="1"/>
</dbReference>
<keyword evidence="1" id="KW-0812">Transmembrane</keyword>
<evidence type="ECO:0000313" key="4">
    <source>
        <dbReference type="EMBL" id="SFB14369.1"/>
    </source>
</evidence>
<keyword evidence="1" id="KW-0472">Membrane</keyword>
<keyword evidence="1" id="KW-1133">Transmembrane helix</keyword>
<dbReference type="STRING" id="871651.SAMN05421688_3205"/>
<sequence length="181" mass="18131">MIFKNIAGTLAILFAFTGAAQAATLSNVTPTSDIYFAGDVEVDYDPGFLGLFIGDLGGLLSVSGPAPFDGTTSLAIVDAGFATVASGTLTDYELSADGGAGVDTLHMLFELSTGSQPYALATFMGDFDGGGTTDFFTNGVAFVGATASVVGATVVPLPASLPLLLAGLGAAGFIGRRSRAR</sequence>
<feature type="domain" description="Ice-binding protein C-terminal" evidence="3">
    <location>
        <begin position="155"/>
        <end position="177"/>
    </location>
</feature>
<dbReference type="RefSeq" id="WP_092066749.1">
    <property type="nucleotide sequence ID" value="NZ_FOJU01000006.1"/>
</dbReference>
<gene>
    <name evidence="4" type="ORF">SAMN05421688_3205</name>
</gene>
<evidence type="ECO:0000256" key="2">
    <source>
        <dbReference type="SAM" id="SignalP"/>
    </source>
</evidence>
<evidence type="ECO:0000313" key="5">
    <source>
        <dbReference type="Proteomes" id="UP000198796"/>
    </source>
</evidence>
<protein>
    <submittedName>
        <fullName evidence="4">VPLPA-CTERM protein sorting domain-containing protein</fullName>
    </submittedName>
</protein>
<organism evidence="4 5">
    <name type="scientific">Poseidonocella pacifica</name>
    <dbReference type="NCBI Taxonomy" id="871651"/>
    <lineage>
        <taxon>Bacteria</taxon>
        <taxon>Pseudomonadati</taxon>
        <taxon>Pseudomonadota</taxon>
        <taxon>Alphaproteobacteria</taxon>
        <taxon>Rhodobacterales</taxon>
        <taxon>Roseobacteraceae</taxon>
        <taxon>Poseidonocella</taxon>
    </lineage>
</organism>
<accession>A0A1I0YLU4</accession>
<dbReference type="Proteomes" id="UP000198796">
    <property type="component" value="Unassembled WGS sequence"/>
</dbReference>
<feature type="signal peptide" evidence="2">
    <location>
        <begin position="1"/>
        <end position="22"/>
    </location>
</feature>
<dbReference type="AlphaFoldDB" id="A0A1I0YLU4"/>
<evidence type="ECO:0000259" key="3">
    <source>
        <dbReference type="Pfam" id="PF07589"/>
    </source>
</evidence>
<dbReference type="EMBL" id="FOJU01000006">
    <property type="protein sequence ID" value="SFB14369.1"/>
    <property type="molecule type" value="Genomic_DNA"/>
</dbReference>
<dbReference type="InterPro" id="IPR013424">
    <property type="entry name" value="Ice-binding_C"/>
</dbReference>
<dbReference type="InterPro" id="IPR022472">
    <property type="entry name" value="VPLPA-CTERM"/>
</dbReference>
<feature type="transmembrane region" description="Helical" evidence="1">
    <location>
        <begin position="155"/>
        <end position="175"/>
    </location>
</feature>
<evidence type="ECO:0000256" key="1">
    <source>
        <dbReference type="SAM" id="Phobius"/>
    </source>
</evidence>
<feature type="chain" id="PRO_5011446623" evidence="2">
    <location>
        <begin position="23"/>
        <end position="181"/>
    </location>
</feature>